<keyword evidence="2" id="KW-1185">Reference proteome</keyword>
<feature type="non-terminal residue" evidence="1">
    <location>
        <position position="1"/>
    </location>
</feature>
<evidence type="ECO:0000313" key="2">
    <source>
        <dbReference type="Proteomes" id="UP000789702"/>
    </source>
</evidence>
<sequence>ELPLNFTIQSIAAASIRLDKKTQFCYNEPLAEQSQPLAFLTGICIQSLMRMWLIR</sequence>
<proteinExistence type="predicted"/>
<protein>
    <submittedName>
        <fullName evidence="1">5200_t:CDS:1</fullName>
    </submittedName>
</protein>
<reference evidence="1" key="1">
    <citation type="submission" date="2021-06" db="EMBL/GenBank/DDBJ databases">
        <authorList>
            <person name="Kallberg Y."/>
            <person name="Tangrot J."/>
            <person name="Rosling A."/>
        </authorList>
    </citation>
    <scope>NUCLEOTIDE SEQUENCE</scope>
    <source>
        <strain evidence="1">IL203A</strain>
    </source>
</reference>
<feature type="non-terminal residue" evidence="1">
    <location>
        <position position="55"/>
    </location>
</feature>
<accession>A0ACA9QMY7</accession>
<dbReference type="EMBL" id="CAJVPU010049848">
    <property type="protein sequence ID" value="CAG8758220.1"/>
    <property type="molecule type" value="Genomic_DNA"/>
</dbReference>
<comment type="caution">
    <text evidence="1">The sequence shown here is derived from an EMBL/GenBank/DDBJ whole genome shotgun (WGS) entry which is preliminary data.</text>
</comment>
<dbReference type="Proteomes" id="UP000789702">
    <property type="component" value="Unassembled WGS sequence"/>
</dbReference>
<gene>
    <name evidence="1" type="ORF">DHETER_LOCUS15091</name>
</gene>
<evidence type="ECO:0000313" key="1">
    <source>
        <dbReference type="EMBL" id="CAG8758220.1"/>
    </source>
</evidence>
<name>A0ACA9QMY7_9GLOM</name>
<organism evidence="1 2">
    <name type="scientific">Dentiscutata heterogama</name>
    <dbReference type="NCBI Taxonomy" id="1316150"/>
    <lineage>
        <taxon>Eukaryota</taxon>
        <taxon>Fungi</taxon>
        <taxon>Fungi incertae sedis</taxon>
        <taxon>Mucoromycota</taxon>
        <taxon>Glomeromycotina</taxon>
        <taxon>Glomeromycetes</taxon>
        <taxon>Diversisporales</taxon>
        <taxon>Gigasporaceae</taxon>
        <taxon>Dentiscutata</taxon>
    </lineage>
</organism>